<keyword evidence="2" id="KW-1185">Reference proteome</keyword>
<dbReference type="AlphaFoldDB" id="A0A2J6PWI5"/>
<name>A0A2J6PWI5_9HELO</name>
<organism evidence="1 2">
    <name type="scientific">Hyaloscypha hepaticicola</name>
    <dbReference type="NCBI Taxonomy" id="2082293"/>
    <lineage>
        <taxon>Eukaryota</taxon>
        <taxon>Fungi</taxon>
        <taxon>Dikarya</taxon>
        <taxon>Ascomycota</taxon>
        <taxon>Pezizomycotina</taxon>
        <taxon>Leotiomycetes</taxon>
        <taxon>Helotiales</taxon>
        <taxon>Hyaloscyphaceae</taxon>
        <taxon>Hyaloscypha</taxon>
    </lineage>
</organism>
<proteinExistence type="predicted"/>
<dbReference type="EMBL" id="KZ613494">
    <property type="protein sequence ID" value="PMD18393.1"/>
    <property type="molecule type" value="Genomic_DNA"/>
</dbReference>
<protein>
    <submittedName>
        <fullName evidence="1">Uncharacterized protein</fullName>
    </submittedName>
</protein>
<evidence type="ECO:0000313" key="1">
    <source>
        <dbReference type="EMBL" id="PMD18393.1"/>
    </source>
</evidence>
<dbReference type="Proteomes" id="UP000235672">
    <property type="component" value="Unassembled WGS sequence"/>
</dbReference>
<reference evidence="1 2" key="1">
    <citation type="submission" date="2016-05" db="EMBL/GenBank/DDBJ databases">
        <title>A degradative enzymes factory behind the ericoid mycorrhizal symbiosis.</title>
        <authorList>
            <consortium name="DOE Joint Genome Institute"/>
            <person name="Martino E."/>
            <person name="Morin E."/>
            <person name="Grelet G."/>
            <person name="Kuo A."/>
            <person name="Kohler A."/>
            <person name="Daghino S."/>
            <person name="Barry K."/>
            <person name="Choi C."/>
            <person name="Cichocki N."/>
            <person name="Clum A."/>
            <person name="Copeland A."/>
            <person name="Hainaut M."/>
            <person name="Haridas S."/>
            <person name="Labutti K."/>
            <person name="Lindquist E."/>
            <person name="Lipzen A."/>
            <person name="Khouja H.-R."/>
            <person name="Murat C."/>
            <person name="Ohm R."/>
            <person name="Olson A."/>
            <person name="Spatafora J."/>
            <person name="Veneault-Fourrey C."/>
            <person name="Henrissat B."/>
            <person name="Grigoriev I."/>
            <person name="Martin F."/>
            <person name="Perotto S."/>
        </authorList>
    </citation>
    <scope>NUCLEOTIDE SEQUENCE [LARGE SCALE GENOMIC DNA]</scope>
    <source>
        <strain evidence="1 2">UAMH 7357</strain>
    </source>
</reference>
<accession>A0A2J6PWI5</accession>
<dbReference type="OrthoDB" id="10515985at2759"/>
<evidence type="ECO:0000313" key="2">
    <source>
        <dbReference type="Proteomes" id="UP000235672"/>
    </source>
</evidence>
<sequence length="303" mass="33300">MDCKSVPTEKLCPPKGCMVLVAGTWLGDAKLARQSQHCFVLVVGCWEQCGVNESGEAENWIYFADCIQLEKPDATLKGKADKRGDDIGCRSECGSGVQSQRARSGTGLLDSTTIDFLSLQKAFVNGHHTMYLLVNCRHLLLGINQRFGKSVGEFSSMMLFDSEGQQLGWYQSVVTELTAHLEGEKDEDEVDEDFLVGSATMGAPEYNFTSRHSQIMGVDWNDDAAILEEFARQKASDFYVFETSPASADLHWGPESAKGGCVQASEIYGFADIGELRLADSEESKVYVGRVESFQNAAVKWIA</sequence>
<gene>
    <name evidence="1" type="ORF">NA56DRAFT_706624</name>
</gene>